<dbReference type="AlphaFoldDB" id="A0A9X2DX46"/>
<evidence type="ECO:0000256" key="1">
    <source>
        <dbReference type="ARBA" id="ARBA00022679"/>
    </source>
</evidence>
<dbReference type="InterPro" id="IPR016181">
    <property type="entry name" value="Acyl_CoA_acyltransferase"/>
</dbReference>
<keyword evidence="1" id="KW-0808">Transferase</keyword>
<feature type="domain" description="N-acetyltransferase" evidence="3">
    <location>
        <begin position="5"/>
        <end position="156"/>
    </location>
</feature>
<evidence type="ECO:0000313" key="5">
    <source>
        <dbReference type="Proteomes" id="UP001155240"/>
    </source>
</evidence>
<sequence length="156" mass="16909">MIWQLETIPYDHPDADALRAAQRVELDERYGSTDHEPGVPPSAADVPVFVVARDADGVARACGGLRPLPESVLGPDAVEVKRMYVHPSARGTGVATLVLRRLEELAAGLGATRLVLETGTKQPDAVRFYEREGYTGIPLFGDYIGGEFSLCFARDL</sequence>
<evidence type="ECO:0000256" key="2">
    <source>
        <dbReference type="ARBA" id="ARBA00023315"/>
    </source>
</evidence>
<accession>A0A9X2DX46</accession>
<protein>
    <submittedName>
        <fullName evidence="4">GNAT family N-acetyltransferase</fullName>
    </submittedName>
</protein>
<organism evidence="4 5">
    <name type="scientific">Rathayibacter rubneri</name>
    <dbReference type="NCBI Taxonomy" id="2950106"/>
    <lineage>
        <taxon>Bacteria</taxon>
        <taxon>Bacillati</taxon>
        <taxon>Actinomycetota</taxon>
        <taxon>Actinomycetes</taxon>
        <taxon>Micrococcales</taxon>
        <taxon>Microbacteriaceae</taxon>
        <taxon>Rathayibacter</taxon>
    </lineage>
</organism>
<keyword evidence="2" id="KW-0012">Acyltransferase</keyword>
<dbReference type="Proteomes" id="UP001155240">
    <property type="component" value="Unassembled WGS sequence"/>
</dbReference>
<keyword evidence="5" id="KW-1185">Reference proteome</keyword>
<dbReference type="Gene3D" id="3.40.630.30">
    <property type="match status" value="1"/>
</dbReference>
<dbReference type="PANTHER" id="PTHR43877:SF2">
    <property type="entry name" value="AMINOALKYLPHOSPHONATE N-ACETYLTRANSFERASE-RELATED"/>
    <property type="match status" value="1"/>
</dbReference>
<name>A0A9X2DX46_9MICO</name>
<reference evidence="4" key="1">
    <citation type="submission" date="2022-06" db="EMBL/GenBank/DDBJ databases">
        <title>Whole genome shotgun sequencing (WGS) of Rathayibacter sp. ZW T2_19, isolated from stored onions (Allium cepa).</title>
        <authorList>
            <person name="Stoll D.A."/>
            <person name="Huch M."/>
        </authorList>
    </citation>
    <scope>NUCLEOTIDE SEQUENCE</scope>
    <source>
        <strain evidence="4">ZW T2_19</strain>
    </source>
</reference>
<dbReference type="Pfam" id="PF00583">
    <property type="entry name" value="Acetyltransf_1"/>
    <property type="match status" value="1"/>
</dbReference>
<dbReference type="RefSeq" id="WP_251945542.1">
    <property type="nucleotide sequence ID" value="NZ_JAMRYM010000037.1"/>
</dbReference>
<comment type="caution">
    <text evidence="4">The sequence shown here is derived from an EMBL/GenBank/DDBJ whole genome shotgun (WGS) entry which is preliminary data.</text>
</comment>
<dbReference type="InterPro" id="IPR050832">
    <property type="entry name" value="Bact_Acetyltransf"/>
</dbReference>
<dbReference type="PANTHER" id="PTHR43877">
    <property type="entry name" value="AMINOALKYLPHOSPHONATE N-ACETYLTRANSFERASE-RELATED-RELATED"/>
    <property type="match status" value="1"/>
</dbReference>
<dbReference type="SUPFAM" id="SSF55729">
    <property type="entry name" value="Acyl-CoA N-acyltransferases (Nat)"/>
    <property type="match status" value="1"/>
</dbReference>
<dbReference type="EMBL" id="JAMRYM010000037">
    <property type="protein sequence ID" value="MCM6762782.1"/>
    <property type="molecule type" value="Genomic_DNA"/>
</dbReference>
<proteinExistence type="predicted"/>
<evidence type="ECO:0000313" key="4">
    <source>
        <dbReference type="EMBL" id="MCM6762782.1"/>
    </source>
</evidence>
<dbReference type="PROSITE" id="PS51186">
    <property type="entry name" value="GNAT"/>
    <property type="match status" value="1"/>
</dbReference>
<dbReference type="InterPro" id="IPR000182">
    <property type="entry name" value="GNAT_dom"/>
</dbReference>
<gene>
    <name evidence="4" type="ORF">NB037_10180</name>
</gene>
<dbReference type="CDD" id="cd04301">
    <property type="entry name" value="NAT_SF"/>
    <property type="match status" value="1"/>
</dbReference>
<evidence type="ECO:0000259" key="3">
    <source>
        <dbReference type="PROSITE" id="PS51186"/>
    </source>
</evidence>
<dbReference type="GO" id="GO:0016747">
    <property type="term" value="F:acyltransferase activity, transferring groups other than amino-acyl groups"/>
    <property type="evidence" value="ECO:0007669"/>
    <property type="project" value="InterPro"/>
</dbReference>